<dbReference type="PRINTS" id="PR00081">
    <property type="entry name" value="GDHRDH"/>
</dbReference>
<proteinExistence type="inferred from homology"/>
<protein>
    <submittedName>
        <fullName evidence="4">SDR family oxidoreductase</fullName>
    </submittedName>
</protein>
<organism evidence="4 5">
    <name type="scientific">Nonomuraea roseola</name>
    <dbReference type="NCBI Taxonomy" id="46179"/>
    <lineage>
        <taxon>Bacteria</taxon>
        <taxon>Bacillati</taxon>
        <taxon>Actinomycetota</taxon>
        <taxon>Actinomycetes</taxon>
        <taxon>Streptosporangiales</taxon>
        <taxon>Streptosporangiaceae</taxon>
        <taxon>Nonomuraea</taxon>
    </lineage>
</organism>
<name>A0ABV5PUM9_9ACTN</name>
<dbReference type="PROSITE" id="PS00061">
    <property type="entry name" value="ADH_SHORT"/>
    <property type="match status" value="1"/>
</dbReference>
<dbReference type="Proteomes" id="UP001589646">
    <property type="component" value="Unassembled WGS sequence"/>
</dbReference>
<dbReference type="PANTHER" id="PTHR43391:SF91">
    <property type="entry name" value="OS04G0390700 PROTEIN"/>
    <property type="match status" value="1"/>
</dbReference>
<sequence length="216" mass="22157">MRIEGAVALVTGANRGLGAAFARALVERGAKTVYAGVRDPSTVRDPALVPLPLDVTDPGQVAAAAERCGDVDLVINNAGVLGQAEREMATNYLGTMAMSRAFAPVLARNGGGALVNMLSVLSFITFPQVATYAASKAAAWSLTNALRQELRDQGTLVVGVHAGYIDTEMAARVTQPKVSPALVAAMTLDGVEAGLTEVLVDELSRAAKAALSAAPA</sequence>
<dbReference type="InterPro" id="IPR036291">
    <property type="entry name" value="NAD(P)-bd_dom_sf"/>
</dbReference>
<evidence type="ECO:0000256" key="2">
    <source>
        <dbReference type="ARBA" id="ARBA00023002"/>
    </source>
</evidence>
<reference evidence="4 5" key="1">
    <citation type="submission" date="2024-09" db="EMBL/GenBank/DDBJ databases">
        <authorList>
            <person name="Sun Q."/>
            <person name="Mori K."/>
        </authorList>
    </citation>
    <scope>NUCLEOTIDE SEQUENCE [LARGE SCALE GENOMIC DNA]</scope>
    <source>
        <strain evidence="4 5">JCM 3323</strain>
    </source>
</reference>
<dbReference type="InterPro" id="IPR002347">
    <property type="entry name" value="SDR_fam"/>
</dbReference>
<comment type="caution">
    <text evidence="4">The sequence shown here is derived from an EMBL/GenBank/DDBJ whole genome shotgun (WGS) entry which is preliminary data.</text>
</comment>
<dbReference type="Gene3D" id="3.40.50.720">
    <property type="entry name" value="NAD(P)-binding Rossmann-like Domain"/>
    <property type="match status" value="1"/>
</dbReference>
<evidence type="ECO:0000256" key="3">
    <source>
        <dbReference type="RuleBase" id="RU000363"/>
    </source>
</evidence>
<evidence type="ECO:0000256" key="1">
    <source>
        <dbReference type="ARBA" id="ARBA00006484"/>
    </source>
</evidence>
<comment type="similarity">
    <text evidence="1 3">Belongs to the short-chain dehydrogenases/reductases (SDR) family.</text>
</comment>
<dbReference type="SUPFAM" id="SSF51735">
    <property type="entry name" value="NAD(P)-binding Rossmann-fold domains"/>
    <property type="match status" value="1"/>
</dbReference>
<evidence type="ECO:0000313" key="5">
    <source>
        <dbReference type="Proteomes" id="UP001589646"/>
    </source>
</evidence>
<dbReference type="PANTHER" id="PTHR43391">
    <property type="entry name" value="RETINOL DEHYDROGENASE-RELATED"/>
    <property type="match status" value="1"/>
</dbReference>
<evidence type="ECO:0000313" key="4">
    <source>
        <dbReference type="EMBL" id="MFB9526779.1"/>
    </source>
</evidence>
<keyword evidence="2" id="KW-0560">Oxidoreductase</keyword>
<dbReference type="PRINTS" id="PR00080">
    <property type="entry name" value="SDRFAMILY"/>
</dbReference>
<accession>A0ABV5PUM9</accession>
<dbReference type="InterPro" id="IPR020904">
    <property type="entry name" value="Sc_DH/Rdtase_CS"/>
</dbReference>
<gene>
    <name evidence="4" type="ORF">ACFFRN_09180</name>
</gene>
<dbReference type="Pfam" id="PF00106">
    <property type="entry name" value="adh_short"/>
    <property type="match status" value="1"/>
</dbReference>
<dbReference type="NCBIfam" id="NF006119">
    <property type="entry name" value="PRK08264.1-5"/>
    <property type="match status" value="1"/>
</dbReference>
<dbReference type="EMBL" id="JBHMCE010000003">
    <property type="protein sequence ID" value="MFB9526779.1"/>
    <property type="molecule type" value="Genomic_DNA"/>
</dbReference>
<dbReference type="RefSeq" id="WP_346123927.1">
    <property type="nucleotide sequence ID" value="NZ_BAAAXC010000014.1"/>
</dbReference>
<keyword evidence="5" id="KW-1185">Reference proteome</keyword>